<dbReference type="EMBL" id="MH910037">
    <property type="protein sequence ID" value="AYR01014.1"/>
    <property type="molecule type" value="Genomic_DNA"/>
</dbReference>
<gene>
    <name evidence="1" type="primary">45</name>
    <name evidence="1" type="ORF">PBI_ISOLDE_45</name>
</gene>
<protein>
    <submittedName>
        <fullName evidence="1">Uncharacterized protein</fullName>
    </submittedName>
</protein>
<reference evidence="1 2" key="1">
    <citation type="submission" date="2018-09" db="EMBL/GenBank/DDBJ databases">
        <authorList>
            <person name="Zack K."/>
            <person name="Stoner T.H."/>
            <person name="Garlena R.A."/>
            <person name="Russell D.A."/>
            <person name="Pope W.H."/>
            <person name="Jacobs-Sera D."/>
            <person name="Hatfull G.F."/>
        </authorList>
    </citation>
    <scope>NUCLEOTIDE SEQUENCE [LARGE SCALE GENOMIC DNA]</scope>
</reference>
<name>A0A3G3M4K8_9CAUD</name>
<keyword evidence="2" id="KW-1185">Reference proteome</keyword>
<organism evidence="1 2">
    <name type="scientific">Arthrobacter phage Isolde</name>
    <dbReference type="NCBI Taxonomy" id="2419610"/>
    <lineage>
        <taxon>Viruses</taxon>
        <taxon>Duplodnaviria</taxon>
        <taxon>Heunggongvirae</taxon>
        <taxon>Uroviricota</taxon>
        <taxon>Caudoviricetes</taxon>
        <taxon>Isoldevirus</taxon>
        <taxon>Isoldevirus isolde</taxon>
    </lineage>
</organism>
<sequence>MTRSISMAITVTDSESYVTEFASGTKWVIDEDERLHIVGDSGNLASYNKGAWRSVTRAVEA</sequence>
<dbReference type="Proteomes" id="UP000279087">
    <property type="component" value="Segment"/>
</dbReference>
<proteinExistence type="predicted"/>
<evidence type="ECO:0000313" key="2">
    <source>
        <dbReference type="Proteomes" id="UP000279087"/>
    </source>
</evidence>
<dbReference type="RefSeq" id="YP_010656134.1">
    <property type="nucleotide sequence ID" value="NC_070835.1"/>
</dbReference>
<dbReference type="GeneID" id="77932011"/>
<evidence type="ECO:0000313" key="1">
    <source>
        <dbReference type="EMBL" id="AYR01014.1"/>
    </source>
</evidence>
<accession>A0A3G3M4K8</accession>
<dbReference type="KEGG" id="vg:77932011"/>